<dbReference type="EMBL" id="JBHTMO010000020">
    <property type="protein sequence ID" value="MFD1393260.1"/>
    <property type="molecule type" value="Genomic_DNA"/>
</dbReference>
<reference evidence="2" key="1">
    <citation type="journal article" date="2019" name="Int. J. Syst. Evol. Microbiol.">
        <title>The Global Catalogue of Microorganisms (GCM) 10K type strain sequencing project: providing services to taxonomists for standard genome sequencing and annotation.</title>
        <authorList>
            <consortium name="The Broad Institute Genomics Platform"/>
            <consortium name="The Broad Institute Genome Sequencing Center for Infectious Disease"/>
            <person name="Wu L."/>
            <person name="Ma J."/>
        </authorList>
    </citation>
    <scope>NUCLEOTIDE SEQUENCE [LARGE SCALE GENOMIC DNA]</scope>
    <source>
        <strain evidence="2">CCM 8911</strain>
    </source>
</reference>
<accession>A0ABW4B8E7</accession>
<dbReference type="Proteomes" id="UP001597249">
    <property type="component" value="Unassembled WGS sequence"/>
</dbReference>
<proteinExistence type="predicted"/>
<evidence type="ECO:0000313" key="1">
    <source>
        <dbReference type="EMBL" id="MFD1393260.1"/>
    </source>
</evidence>
<sequence length="242" mass="27230">MTNYYLEGNIASGQTATILTQDGRFGTLDLVQYVLTAADPDVDNPSDAVLRQADRMASTPQNRQYYLPFDRSFAESTARLKEAIHMQGTPQPFIILSADNAKKAAAVRKEIFALALWWRTEGQTPGLLHIAEGLDNRFASGILTFAAYQAQWREITKANGKTPRNVTHQLSEQKKLWTALIKQMRDDPTNEVRQLILHTPGTAMQVANPISDDHFLDNDPALYNSPTMRHQQFLKWLTLGSE</sequence>
<protein>
    <submittedName>
        <fullName evidence="1">Uncharacterized protein</fullName>
    </submittedName>
</protein>
<comment type="caution">
    <text evidence="1">The sequence shown here is derived from an EMBL/GenBank/DDBJ whole genome shotgun (WGS) entry which is preliminary data.</text>
</comment>
<dbReference type="RefSeq" id="WP_125586776.1">
    <property type="nucleotide sequence ID" value="NZ_JBHTMO010000020.1"/>
</dbReference>
<keyword evidence="2" id="KW-1185">Reference proteome</keyword>
<evidence type="ECO:0000313" key="2">
    <source>
        <dbReference type="Proteomes" id="UP001597249"/>
    </source>
</evidence>
<gene>
    <name evidence="1" type="ORF">ACFQ3L_06705</name>
</gene>
<name>A0ABW4B8E7_9LACO</name>
<organism evidence="1 2">
    <name type="scientific">Lacticaseibacillus jixianensis</name>
    <dbReference type="NCBI Taxonomy" id="2486012"/>
    <lineage>
        <taxon>Bacteria</taxon>
        <taxon>Bacillati</taxon>
        <taxon>Bacillota</taxon>
        <taxon>Bacilli</taxon>
        <taxon>Lactobacillales</taxon>
        <taxon>Lactobacillaceae</taxon>
        <taxon>Lacticaseibacillus</taxon>
    </lineage>
</organism>